<dbReference type="Proteomes" id="UP000596205">
    <property type="component" value="Chromosome 2"/>
</dbReference>
<sequence length="67" mass="7676">MKDVQGRSRKVRAARPRVREAYGNSGITSWDRNGDPWPIPLDVHIAKHIHVEIEEAKAYAESINMNH</sequence>
<accession>A0A7T6VJ75</accession>
<evidence type="ECO:0000313" key="2">
    <source>
        <dbReference type="Proteomes" id="UP000596205"/>
    </source>
</evidence>
<name>A0A7T6VJ75_9BURK</name>
<dbReference type="AlphaFoldDB" id="A0A7T6VJ75"/>
<proteinExistence type="predicted"/>
<gene>
    <name evidence="1" type="ORF">JFN94_26655</name>
</gene>
<dbReference type="RefSeq" id="WP_124825362.1">
    <property type="nucleotide sequence ID" value="NZ_CADEPR010000001.1"/>
</dbReference>
<reference evidence="1 2" key="1">
    <citation type="submission" date="2020-12" db="EMBL/GenBank/DDBJ databases">
        <title>Complete genome sequence of Burkholderia anthina BJQ0011.</title>
        <authorList>
            <person name="Xu Y."/>
        </authorList>
    </citation>
    <scope>NUCLEOTIDE SEQUENCE [LARGE SCALE GENOMIC DNA]</scope>
    <source>
        <strain evidence="1 2">BJQ0011</strain>
    </source>
</reference>
<evidence type="ECO:0000313" key="1">
    <source>
        <dbReference type="EMBL" id="QQK04903.1"/>
    </source>
</evidence>
<dbReference type="EMBL" id="CP066770">
    <property type="protein sequence ID" value="QQK04903.1"/>
    <property type="molecule type" value="Genomic_DNA"/>
</dbReference>
<dbReference type="KEGG" id="bann:JFN94_26655"/>
<protein>
    <submittedName>
        <fullName evidence="1">Uncharacterized protein</fullName>
    </submittedName>
</protein>
<organism evidence="1 2">
    <name type="scientific">Burkholderia anthina</name>
    <dbReference type="NCBI Taxonomy" id="179879"/>
    <lineage>
        <taxon>Bacteria</taxon>
        <taxon>Pseudomonadati</taxon>
        <taxon>Pseudomonadota</taxon>
        <taxon>Betaproteobacteria</taxon>
        <taxon>Burkholderiales</taxon>
        <taxon>Burkholderiaceae</taxon>
        <taxon>Burkholderia</taxon>
        <taxon>Burkholderia cepacia complex</taxon>
    </lineage>
</organism>